<comment type="caution">
    <text evidence="2">The sequence shown here is derived from an EMBL/GenBank/DDBJ whole genome shotgun (WGS) entry which is preliminary data.</text>
</comment>
<keyword evidence="1" id="KW-0812">Transmembrane</keyword>
<accession>A0AAV5TJC8</accession>
<evidence type="ECO:0000313" key="3">
    <source>
        <dbReference type="Proteomes" id="UP001432027"/>
    </source>
</evidence>
<keyword evidence="3" id="KW-1185">Reference proteome</keyword>
<evidence type="ECO:0000256" key="1">
    <source>
        <dbReference type="SAM" id="Phobius"/>
    </source>
</evidence>
<evidence type="ECO:0008006" key="4">
    <source>
        <dbReference type="Google" id="ProtNLM"/>
    </source>
</evidence>
<feature type="transmembrane region" description="Helical" evidence="1">
    <location>
        <begin position="26"/>
        <end position="49"/>
    </location>
</feature>
<organism evidence="2 3">
    <name type="scientific">Pristionchus entomophagus</name>
    <dbReference type="NCBI Taxonomy" id="358040"/>
    <lineage>
        <taxon>Eukaryota</taxon>
        <taxon>Metazoa</taxon>
        <taxon>Ecdysozoa</taxon>
        <taxon>Nematoda</taxon>
        <taxon>Chromadorea</taxon>
        <taxon>Rhabditida</taxon>
        <taxon>Rhabditina</taxon>
        <taxon>Diplogasteromorpha</taxon>
        <taxon>Diplogasteroidea</taxon>
        <taxon>Neodiplogasteridae</taxon>
        <taxon>Pristionchus</taxon>
    </lineage>
</organism>
<sequence length="103" mass="11524">LRLLHSNSSKMSTGTQRMHTRFGFQLSIQASIPFIGLVFPLLSILILTLSTFRFQSNSPGYMLHSLLMLHGPLTAQLTLALYDPYRKVISRITLVCPSGHIPL</sequence>
<protein>
    <recommendedName>
        <fullName evidence="4">G protein-coupled receptor</fullName>
    </recommendedName>
</protein>
<gene>
    <name evidence="2" type="ORF">PENTCL1PPCAC_16599</name>
</gene>
<dbReference type="Pfam" id="PF10318">
    <property type="entry name" value="7TM_GPCR_Srh"/>
    <property type="match status" value="1"/>
</dbReference>
<dbReference type="Proteomes" id="UP001432027">
    <property type="component" value="Unassembled WGS sequence"/>
</dbReference>
<keyword evidence="1" id="KW-1133">Transmembrane helix</keyword>
<evidence type="ECO:0000313" key="2">
    <source>
        <dbReference type="EMBL" id="GMS94424.1"/>
    </source>
</evidence>
<name>A0AAV5TJC8_9BILA</name>
<keyword evidence="1" id="KW-0472">Membrane</keyword>
<feature type="non-terminal residue" evidence="2">
    <location>
        <position position="1"/>
    </location>
</feature>
<dbReference type="InterPro" id="IPR019422">
    <property type="entry name" value="7TM_GPCR_serpentine_rcpt_Srh"/>
</dbReference>
<proteinExistence type="predicted"/>
<dbReference type="AlphaFoldDB" id="A0AAV5TJC8"/>
<feature type="transmembrane region" description="Helical" evidence="1">
    <location>
        <begin position="61"/>
        <end position="82"/>
    </location>
</feature>
<dbReference type="EMBL" id="BTSX01000004">
    <property type="protein sequence ID" value="GMS94424.1"/>
    <property type="molecule type" value="Genomic_DNA"/>
</dbReference>
<reference evidence="2" key="1">
    <citation type="submission" date="2023-10" db="EMBL/GenBank/DDBJ databases">
        <title>Genome assembly of Pristionchus species.</title>
        <authorList>
            <person name="Yoshida K."/>
            <person name="Sommer R.J."/>
        </authorList>
    </citation>
    <scope>NUCLEOTIDE SEQUENCE</scope>
    <source>
        <strain evidence="2">RS0144</strain>
    </source>
</reference>